<evidence type="ECO:0000256" key="7">
    <source>
        <dbReference type="ARBA" id="ARBA00023136"/>
    </source>
</evidence>
<keyword evidence="6 10" id="KW-0406">Ion transport</keyword>
<keyword evidence="4 10" id="KW-0813">Transport</keyword>
<keyword evidence="9 10" id="KW-0066">ATP synthesis</keyword>
<keyword evidence="7 10" id="KW-0472">Membrane</keyword>
<dbReference type="PIRSF" id="PIRSF039089">
    <property type="entry name" value="ATP_synthase_gamma"/>
    <property type="match status" value="1"/>
</dbReference>
<dbReference type="HAMAP" id="MF_00815">
    <property type="entry name" value="ATP_synth_gamma_bact"/>
    <property type="match status" value="1"/>
</dbReference>
<dbReference type="InterPro" id="IPR000131">
    <property type="entry name" value="ATP_synth_F1_gsu"/>
</dbReference>
<keyword evidence="10" id="KW-1003">Cell membrane</keyword>
<comment type="function">
    <text evidence="1 10">Produces ATP from ADP in the presence of a proton gradient across the membrane. The gamma chain is believed to be important in regulating ATPase activity and the flow of protons through the CF(0) complex.</text>
</comment>
<evidence type="ECO:0000313" key="12">
    <source>
        <dbReference type="Proteomes" id="UP000316313"/>
    </source>
</evidence>
<evidence type="ECO:0000256" key="10">
    <source>
        <dbReference type="HAMAP-Rule" id="MF_00815"/>
    </source>
</evidence>
<evidence type="ECO:0000256" key="5">
    <source>
        <dbReference type="ARBA" id="ARBA00022781"/>
    </source>
</evidence>
<dbReference type="GO" id="GO:0005524">
    <property type="term" value="F:ATP binding"/>
    <property type="evidence" value="ECO:0007669"/>
    <property type="project" value="UniProtKB-UniRule"/>
</dbReference>
<dbReference type="GO" id="GO:0045259">
    <property type="term" value="C:proton-transporting ATP synthase complex"/>
    <property type="evidence" value="ECO:0007669"/>
    <property type="project" value="UniProtKB-KW"/>
</dbReference>
<accession>A0A4Y6UKZ3</accession>
<name>A0A4Y6UKZ3_9PROT</name>
<dbReference type="KEGG" id="ssam:E3D00_03300"/>
<dbReference type="PANTHER" id="PTHR11693">
    <property type="entry name" value="ATP SYNTHASE GAMMA CHAIN"/>
    <property type="match status" value="1"/>
</dbReference>
<dbReference type="Gene3D" id="3.40.1380.10">
    <property type="match status" value="1"/>
</dbReference>
<proteinExistence type="inferred from homology"/>
<dbReference type="RefSeq" id="WP_141459918.1">
    <property type="nucleotide sequence ID" value="NZ_CP038141.1"/>
</dbReference>
<evidence type="ECO:0000256" key="9">
    <source>
        <dbReference type="ARBA" id="ARBA00023310"/>
    </source>
</evidence>
<dbReference type="AlphaFoldDB" id="A0A4Y6UKZ3"/>
<reference evidence="11 12" key="1">
    <citation type="submission" date="2019-03" db="EMBL/GenBank/DDBJ databases">
        <title>The complete genome sequence of Swingsia samuiensis NBRC107927(T).</title>
        <authorList>
            <person name="Chua K.-O."/>
            <person name="Chan K.-G."/>
            <person name="See-Too W.-S."/>
        </authorList>
    </citation>
    <scope>NUCLEOTIDE SEQUENCE [LARGE SCALE GENOMIC DNA]</scope>
    <source>
        <strain evidence="11 12">AH83</strain>
    </source>
</reference>
<protein>
    <recommendedName>
        <fullName evidence="10">ATP synthase gamma chain</fullName>
    </recommendedName>
    <alternativeName>
        <fullName evidence="10">ATP synthase F1 sector gamma subunit</fullName>
    </alternativeName>
    <alternativeName>
        <fullName evidence="10">F-ATPase gamma subunit</fullName>
    </alternativeName>
</protein>
<dbReference type="Gene3D" id="1.10.287.80">
    <property type="entry name" value="ATP synthase, gamma subunit, helix hairpin domain"/>
    <property type="match status" value="1"/>
</dbReference>
<evidence type="ECO:0000256" key="2">
    <source>
        <dbReference type="ARBA" id="ARBA00004170"/>
    </source>
</evidence>
<comment type="subcellular location">
    <subcellularLocation>
        <location evidence="10">Cell membrane</location>
        <topology evidence="10">Peripheral membrane protein</topology>
    </subcellularLocation>
    <subcellularLocation>
        <location evidence="2">Membrane</location>
        <topology evidence="2">Peripheral membrane protein</topology>
    </subcellularLocation>
</comment>
<dbReference type="GO" id="GO:0046933">
    <property type="term" value="F:proton-transporting ATP synthase activity, rotational mechanism"/>
    <property type="evidence" value="ECO:0007669"/>
    <property type="project" value="UniProtKB-UniRule"/>
</dbReference>
<dbReference type="GO" id="GO:0042777">
    <property type="term" value="P:proton motive force-driven plasma membrane ATP synthesis"/>
    <property type="evidence" value="ECO:0007669"/>
    <property type="project" value="UniProtKB-UniRule"/>
</dbReference>
<gene>
    <name evidence="10" type="primary">atpG</name>
    <name evidence="11" type="ORF">E3D00_03300</name>
</gene>
<dbReference type="PANTHER" id="PTHR11693:SF22">
    <property type="entry name" value="ATP SYNTHASE SUBUNIT GAMMA, MITOCHONDRIAL"/>
    <property type="match status" value="1"/>
</dbReference>
<evidence type="ECO:0000256" key="4">
    <source>
        <dbReference type="ARBA" id="ARBA00022448"/>
    </source>
</evidence>
<dbReference type="NCBIfam" id="TIGR01146">
    <property type="entry name" value="ATPsyn_F1gamma"/>
    <property type="match status" value="1"/>
</dbReference>
<dbReference type="Proteomes" id="UP000316313">
    <property type="component" value="Chromosome"/>
</dbReference>
<dbReference type="OrthoDB" id="9812769at2"/>
<dbReference type="PROSITE" id="PS00153">
    <property type="entry name" value="ATPASE_GAMMA"/>
    <property type="match status" value="1"/>
</dbReference>
<comment type="subunit">
    <text evidence="10">F-type ATPases have 2 components, CF(1) - the catalytic core - and CF(0) - the membrane proton channel. CF(1) has five subunits: alpha(3), beta(3), gamma(1), delta(1), epsilon(1). CF(0) has three main subunits: a, b and c.</text>
</comment>
<keyword evidence="5 10" id="KW-0375">Hydrogen ion transport</keyword>
<organism evidence="11 12">
    <name type="scientific">Swingsia samuiensis</name>
    <dbReference type="NCBI Taxonomy" id="1293412"/>
    <lineage>
        <taxon>Bacteria</taxon>
        <taxon>Pseudomonadati</taxon>
        <taxon>Pseudomonadota</taxon>
        <taxon>Alphaproteobacteria</taxon>
        <taxon>Acetobacterales</taxon>
        <taxon>Acetobacteraceae</taxon>
        <taxon>Swingsia</taxon>
    </lineage>
</organism>
<dbReference type="NCBIfam" id="NF004146">
    <property type="entry name" value="PRK05621.1-4"/>
    <property type="match status" value="1"/>
</dbReference>
<keyword evidence="8 10" id="KW-0139">CF(1)</keyword>
<evidence type="ECO:0000256" key="3">
    <source>
        <dbReference type="ARBA" id="ARBA00007681"/>
    </source>
</evidence>
<evidence type="ECO:0000256" key="1">
    <source>
        <dbReference type="ARBA" id="ARBA00003456"/>
    </source>
</evidence>
<dbReference type="PRINTS" id="PR00126">
    <property type="entry name" value="ATPASEGAMMA"/>
</dbReference>
<dbReference type="CDD" id="cd12151">
    <property type="entry name" value="F1-ATPase_gamma"/>
    <property type="match status" value="1"/>
</dbReference>
<dbReference type="InterPro" id="IPR023632">
    <property type="entry name" value="ATP_synth_F1_gsu_CS"/>
</dbReference>
<keyword evidence="12" id="KW-1185">Reference proteome</keyword>
<dbReference type="Pfam" id="PF00231">
    <property type="entry name" value="ATP-synt"/>
    <property type="match status" value="1"/>
</dbReference>
<dbReference type="GO" id="GO:0005886">
    <property type="term" value="C:plasma membrane"/>
    <property type="evidence" value="ECO:0007669"/>
    <property type="project" value="UniProtKB-SubCell"/>
</dbReference>
<sequence>MPSLKELRGRITGVKSTRKITNAMKMVAASKLRRAQAQAEEARPYADALKCMMSELSEASRTADPSTLPKLLVGTGKEKIHLLVVLTSDRGLAGGFNANVIRSVRKEVRELLSEGRVVRILPVGKKGADILAREYPDLVVEKVAGTAGRDVGFDKAEYVGQKIISMLEAGEIDCCTLIYNRFVNAMTQVVVQAPLVPWPIAENDNKSEVLSDAPQYEFEPDEETLLAQLLPRNLQVQIFSALLESAAGEQGARMTAMDNASRNASKAIDGLTQKYNRTRQANITNELIEIISGAEAL</sequence>
<evidence type="ECO:0000313" key="11">
    <source>
        <dbReference type="EMBL" id="QDH16705.1"/>
    </source>
</evidence>
<dbReference type="SUPFAM" id="SSF52943">
    <property type="entry name" value="ATP synthase (F1-ATPase), gamma subunit"/>
    <property type="match status" value="1"/>
</dbReference>
<evidence type="ECO:0000256" key="8">
    <source>
        <dbReference type="ARBA" id="ARBA00023196"/>
    </source>
</evidence>
<evidence type="ECO:0000256" key="6">
    <source>
        <dbReference type="ARBA" id="ARBA00023065"/>
    </source>
</evidence>
<comment type="similarity">
    <text evidence="3 10">Belongs to the ATPase gamma chain family.</text>
</comment>
<dbReference type="EMBL" id="CP038141">
    <property type="protein sequence ID" value="QDH16705.1"/>
    <property type="molecule type" value="Genomic_DNA"/>
</dbReference>
<dbReference type="InterPro" id="IPR035968">
    <property type="entry name" value="ATP_synth_F1_ATPase_gsu"/>
</dbReference>